<evidence type="ECO:0000313" key="1">
    <source>
        <dbReference type="EMBL" id="VEB93704.1"/>
    </source>
</evidence>
<proteinExistence type="predicted"/>
<dbReference type="AlphaFoldDB" id="A0A3S4MAD5"/>
<name>A0A3S4MAD5_CITKO</name>
<sequence length="60" mass="6961">MINFMAAMVLSKHQGLSWRKEYSSPYMELHPGAEVYHHHGRPVHIARYLIIALSPLPYQS</sequence>
<protein>
    <submittedName>
        <fullName evidence="1">Uncharacterized protein</fullName>
    </submittedName>
</protein>
<accession>A0A3S4MAD5</accession>
<gene>
    <name evidence="1" type="ORF">NCTC11075_04598</name>
</gene>
<organism evidence="1 2">
    <name type="scientific">Citrobacter koseri</name>
    <name type="common">Citrobacter diversus</name>
    <dbReference type="NCBI Taxonomy" id="545"/>
    <lineage>
        <taxon>Bacteria</taxon>
        <taxon>Pseudomonadati</taxon>
        <taxon>Pseudomonadota</taxon>
        <taxon>Gammaproteobacteria</taxon>
        <taxon>Enterobacterales</taxon>
        <taxon>Enterobacteriaceae</taxon>
        <taxon>Citrobacter</taxon>
    </lineage>
</organism>
<reference evidence="1 2" key="1">
    <citation type="submission" date="2018-12" db="EMBL/GenBank/DDBJ databases">
        <authorList>
            <consortium name="Pathogen Informatics"/>
        </authorList>
    </citation>
    <scope>NUCLEOTIDE SEQUENCE [LARGE SCALE GENOMIC DNA]</scope>
    <source>
        <strain evidence="1 2">NCTC11075</strain>
    </source>
</reference>
<dbReference type="Proteomes" id="UP000270272">
    <property type="component" value="Chromosome"/>
</dbReference>
<dbReference type="EMBL" id="LR134204">
    <property type="protein sequence ID" value="VEB93704.1"/>
    <property type="molecule type" value="Genomic_DNA"/>
</dbReference>
<evidence type="ECO:0000313" key="2">
    <source>
        <dbReference type="Proteomes" id="UP000270272"/>
    </source>
</evidence>